<dbReference type="OMA" id="HCPASAQ"/>
<name>A0A3Q3AID2_KRYMA</name>
<keyword evidence="4" id="KW-1185">Reference proteome</keyword>
<protein>
    <recommendedName>
        <fullName evidence="2">DOMON domain-containing protein</fullName>
    </recommendedName>
</protein>
<feature type="chain" id="PRO_5018695854" description="DOMON domain-containing protein" evidence="1">
    <location>
        <begin position="21"/>
        <end position="128"/>
    </location>
</feature>
<accession>A0A3Q3AID2</accession>
<evidence type="ECO:0000313" key="3">
    <source>
        <dbReference type="Ensembl" id="ENSKMAP00000016041.1"/>
    </source>
</evidence>
<keyword evidence="1" id="KW-0732">Signal</keyword>
<feature type="domain" description="DOMON" evidence="2">
    <location>
        <begin position="33"/>
        <end position="128"/>
    </location>
</feature>
<dbReference type="GO" id="GO:0005507">
    <property type="term" value="F:copper ion binding"/>
    <property type="evidence" value="ECO:0007669"/>
    <property type="project" value="TreeGrafter"/>
</dbReference>
<dbReference type="GO" id="GO:0006589">
    <property type="term" value="P:octopamine biosynthetic process"/>
    <property type="evidence" value="ECO:0007669"/>
    <property type="project" value="TreeGrafter"/>
</dbReference>
<evidence type="ECO:0000256" key="1">
    <source>
        <dbReference type="SAM" id="SignalP"/>
    </source>
</evidence>
<dbReference type="GeneTree" id="ENSGT00940000178926"/>
<dbReference type="AlphaFoldDB" id="A0A3Q3AID2"/>
<evidence type="ECO:0000259" key="2">
    <source>
        <dbReference type="PROSITE" id="PS50836"/>
    </source>
</evidence>
<dbReference type="Pfam" id="PF03351">
    <property type="entry name" value="DOMON"/>
    <property type="match status" value="1"/>
</dbReference>
<reference evidence="3" key="2">
    <citation type="submission" date="2025-09" db="UniProtKB">
        <authorList>
            <consortium name="Ensembl"/>
        </authorList>
    </citation>
    <scope>IDENTIFICATION</scope>
</reference>
<dbReference type="Proteomes" id="UP000264800">
    <property type="component" value="Unplaced"/>
</dbReference>
<dbReference type="GO" id="GO:0030667">
    <property type="term" value="C:secretory granule membrane"/>
    <property type="evidence" value="ECO:0007669"/>
    <property type="project" value="TreeGrafter"/>
</dbReference>
<dbReference type="Ensembl" id="ENSKMAT00000016271.1">
    <property type="protein sequence ID" value="ENSKMAP00000016041.1"/>
    <property type="gene ID" value="ENSKMAG00000011979.1"/>
</dbReference>
<dbReference type="STRING" id="37003.ENSKMAP00000016041"/>
<dbReference type="PANTHER" id="PTHR10157:SF41">
    <property type="entry name" value="DBH-LIKE MONOOXYGENASE PROTEIN 2 HOMOLOG"/>
    <property type="match status" value="1"/>
</dbReference>
<evidence type="ECO:0000313" key="4">
    <source>
        <dbReference type="Proteomes" id="UP000264800"/>
    </source>
</evidence>
<organism evidence="3 4">
    <name type="scientific">Kryptolebias marmoratus</name>
    <name type="common">Mangrove killifish</name>
    <name type="synonym">Rivulus marmoratus</name>
    <dbReference type="NCBI Taxonomy" id="37003"/>
    <lineage>
        <taxon>Eukaryota</taxon>
        <taxon>Metazoa</taxon>
        <taxon>Chordata</taxon>
        <taxon>Craniata</taxon>
        <taxon>Vertebrata</taxon>
        <taxon>Euteleostomi</taxon>
        <taxon>Actinopterygii</taxon>
        <taxon>Neopterygii</taxon>
        <taxon>Teleostei</taxon>
        <taxon>Neoteleostei</taxon>
        <taxon>Acanthomorphata</taxon>
        <taxon>Ovalentaria</taxon>
        <taxon>Atherinomorphae</taxon>
        <taxon>Cyprinodontiformes</taxon>
        <taxon>Rivulidae</taxon>
        <taxon>Kryptolebias</taxon>
    </lineage>
</organism>
<dbReference type="GO" id="GO:0005615">
    <property type="term" value="C:extracellular space"/>
    <property type="evidence" value="ECO:0007669"/>
    <property type="project" value="TreeGrafter"/>
</dbReference>
<dbReference type="InterPro" id="IPR005018">
    <property type="entry name" value="DOMON_domain"/>
</dbReference>
<proteinExistence type="predicted"/>
<dbReference type="InterPro" id="IPR000945">
    <property type="entry name" value="DBH-like"/>
</dbReference>
<sequence>MSALLSFLFISLAWTKATWASDYNLTHTVSLDAKVSLKWGFNDPKGNITFQLKISTTGWVGFGLGLHDNMVNADIVVGGLGSNGSYFLQQLSFIWACDRRTELPVSAVGQRSVHCPASAQKEPYLLSH</sequence>
<dbReference type="GO" id="GO:0004500">
    <property type="term" value="F:dopamine beta-monooxygenase activity"/>
    <property type="evidence" value="ECO:0007669"/>
    <property type="project" value="InterPro"/>
</dbReference>
<dbReference type="PANTHER" id="PTHR10157">
    <property type="entry name" value="DOPAMINE BETA HYDROXYLASE RELATED"/>
    <property type="match status" value="1"/>
</dbReference>
<dbReference type="InterPro" id="IPR045266">
    <property type="entry name" value="DOH_DOMON"/>
</dbReference>
<feature type="signal peptide" evidence="1">
    <location>
        <begin position="1"/>
        <end position="20"/>
    </location>
</feature>
<dbReference type="CDD" id="cd09631">
    <property type="entry name" value="DOMON_DOH"/>
    <property type="match status" value="1"/>
</dbReference>
<dbReference type="GO" id="GO:0042420">
    <property type="term" value="P:dopamine catabolic process"/>
    <property type="evidence" value="ECO:0007669"/>
    <property type="project" value="TreeGrafter"/>
</dbReference>
<dbReference type="GO" id="GO:0042421">
    <property type="term" value="P:norepinephrine biosynthetic process"/>
    <property type="evidence" value="ECO:0007669"/>
    <property type="project" value="TreeGrafter"/>
</dbReference>
<dbReference type="PROSITE" id="PS50836">
    <property type="entry name" value="DOMON"/>
    <property type="match status" value="1"/>
</dbReference>
<reference evidence="3" key="1">
    <citation type="submission" date="2025-08" db="UniProtKB">
        <authorList>
            <consortium name="Ensembl"/>
        </authorList>
    </citation>
    <scope>IDENTIFICATION</scope>
</reference>